<gene>
    <name evidence="1" type="ORF">AQS8620_02776</name>
</gene>
<dbReference type="Proteomes" id="UP000193862">
    <property type="component" value="Unassembled WGS sequence"/>
</dbReference>
<name>A0A1Y5TG26_9RHOB</name>
<sequence length="78" mass="8656">MPLIALVLVIVVFVAMYVLRTGRSRDCRWRQVGREGDSLHWRCAACGAQSDTGPTLHGKKERPAEMPTFCALTATKPK</sequence>
<dbReference type="OrthoDB" id="7859107at2"/>
<organism evidence="1 2">
    <name type="scientific">Aquimixticola soesokkakensis</name>
    <dbReference type="NCBI Taxonomy" id="1519096"/>
    <lineage>
        <taxon>Bacteria</taxon>
        <taxon>Pseudomonadati</taxon>
        <taxon>Pseudomonadota</taxon>
        <taxon>Alphaproteobacteria</taxon>
        <taxon>Rhodobacterales</taxon>
        <taxon>Paracoccaceae</taxon>
        <taxon>Aquimixticola</taxon>
    </lineage>
</organism>
<protein>
    <submittedName>
        <fullName evidence="1">Uncharacterized protein</fullName>
    </submittedName>
</protein>
<evidence type="ECO:0000313" key="2">
    <source>
        <dbReference type="Proteomes" id="UP000193862"/>
    </source>
</evidence>
<dbReference type="RefSeq" id="WP_085837560.1">
    <property type="nucleotide sequence ID" value="NZ_FWFS01000010.1"/>
</dbReference>
<keyword evidence="2" id="KW-1185">Reference proteome</keyword>
<proteinExistence type="predicted"/>
<evidence type="ECO:0000313" key="1">
    <source>
        <dbReference type="EMBL" id="SLN61060.1"/>
    </source>
</evidence>
<reference evidence="1 2" key="1">
    <citation type="submission" date="2017-03" db="EMBL/GenBank/DDBJ databases">
        <authorList>
            <person name="Afonso C.L."/>
            <person name="Miller P.J."/>
            <person name="Scott M.A."/>
            <person name="Spackman E."/>
            <person name="Goraichik I."/>
            <person name="Dimitrov K.M."/>
            <person name="Suarez D.L."/>
            <person name="Swayne D.E."/>
        </authorList>
    </citation>
    <scope>NUCLEOTIDE SEQUENCE [LARGE SCALE GENOMIC DNA]</scope>
    <source>
        <strain evidence="1 2">CECT 8620</strain>
    </source>
</reference>
<accession>A0A1Y5TG26</accession>
<dbReference type="AlphaFoldDB" id="A0A1Y5TG26"/>
<dbReference type="EMBL" id="FWFS01000010">
    <property type="protein sequence ID" value="SLN61060.1"/>
    <property type="molecule type" value="Genomic_DNA"/>
</dbReference>